<name>A0AAV5ACJ5_9AGAM</name>
<dbReference type="PANTHER" id="PTHR14927:SF0">
    <property type="entry name" value="NUCLEOLAR PROTEIN 10"/>
    <property type="match status" value="1"/>
</dbReference>
<organism evidence="3 4">
    <name type="scientific">Clathrus columnatus</name>
    <dbReference type="NCBI Taxonomy" id="1419009"/>
    <lineage>
        <taxon>Eukaryota</taxon>
        <taxon>Fungi</taxon>
        <taxon>Dikarya</taxon>
        <taxon>Basidiomycota</taxon>
        <taxon>Agaricomycotina</taxon>
        <taxon>Agaricomycetes</taxon>
        <taxon>Phallomycetidae</taxon>
        <taxon>Phallales</taxon>
        <taxon>Clathraceae</taxon>
        <taxon>Clathrus</taxon>
    </lineage>
</organism>
<sequence>MEDQTGRSVYEDYRFVERTELDKLGLDHLVGTPALKPYMHDYTCYFKSIYSRTISEDGQREIGETTRNMYQDKKRCSQGQ</sequence>
<dbReference type="InterPro" id="IPR056550">
    <property type="entry name" value="NOL10_2nd"/>
</dbReference>
<dbReference type="EMBL" id="BPWL01000005">
    <property type="protein sequence ID" value="GJJ10434.1"/>
    <property type="molecule type" value="Genomic_DNA"/>
</dbReference>
<feature type="domain" description="Nucleolar protein 10-like second" evidence="2">
    <location>
        <begin position="9"/>
        <end position="42"/>
    </location>
</feature>
<evidence type="ECO:0000313" key="4">
    <source>
        <dbReference type="Proteomes" id="UP001050691"/>
    </source>
</evidence>
<keyword evidence="4" id="KW-1185">Reference proteome</keyword>
<gene>
    <name evidence="3" type="ORF">Clacol_004660</name>
</gene>
<dbReference type="GO" id="GO:0000462">
    <property type="term" value="P:maturation of SSU-rRNA from tricistronic rRNA transcript (SSU-rRNA, 5.8S rRNA, LSU-rRNA)"/>
    <property type="evidence" value="ECO:0007669"/>
    <property type="project" value="TreeGrafter"/>
</dbReference>
<accession>A0AAV5ACJ5</accession>
<dbReference type="Pfam" id="PF23097">
    <property type="entry name" value="NOL10_2nd"/>
    <property type="match status" value="1"/>
</dbReference>
<protein>
    <recommendedName>
        <fullName evidence="2">Nucleolar protein 10-like second domain-containing protein</fullName>
    </recommendedName>
</protein>
<evidence type="ECO:0000313" key="3">
    <source>
        <dbReference type="EMBL" id="GJJ10434.1"/>
    </source>
</evidence>
<reference evidence="3" key="1">
    <citation type="submission" date="2021-10" db="EMBL/GenBank/DDBJ databases">
        <title>De novo Genome Assembly of Clathrus columnatus (Basidiomycota, Fungi) Using Illumina and Nanopore Sequence Data.</title>
        <authorList>
            <person name="Ogiso-Tanaka E."/>
            <person name="Itagaki H."/>
            <person name="Hosoya T."/>
            <person name="Hosaka K."/>
        </authorList>
    </citation>
    <scope>NUCLEOTIDE SEQUENCE</scope>
    <source>
        <strain evidence="3">MO-923</strain>
    </source>
</reference>
<proteinExistence type="predicted"/>
<comment type="caution">
    <text evidence="3">The sequence shown here is derived from an EMBL/GenBank/DDBJ whole genome shotgun (WGS) entry which is preliminary data.</text>
</comment>
<feature type="region of interest" description="Disordered" evidence="1">
    <location>
        <begin position="61"/>
        <end position="80"/>
    </location>
</feature>
<dbReference type="InterPro" id="IPR040382">
    <property type="entry name" value="NOL10/Enp2"/>
</dbReference>
<dbReference type="PANTHER" id="PTHR14927">
    <property type="entry name" value="NUCLEOLAR PROTEIN 10"/>
    <property type="match status" value="1"/>
</dbReference>
<dbReference type="GO" id="GO:0030686">
    <property type="term" value="C:90S preribosome"/>
    <property type="evidence" value="ECO:0007669"/>
    <property type="project" value="TreeGrafter"/>
</dbReference>
<evidence type="ECO:0000256" key="1">
    <source>
        <dbReference type="SAM" id="MobiDB-lite"/>
    </source>
</evidence>
<dbReference type="Proteomes" id="UP001050691">
    <property type="component" value="Unassembled WGS sequence"/>
</dbReference>
<dbReference type="GO" id="GO:0032040">
    <property type="term" value="C:small-subunit processome"/>
    <property type="evidence" value="ECO:0007669"/>
    <property type="project" value="TreeGrafter"/>
</dbReference>
<evidence type="ECO:0000259" key="2">
    <source>
        <dbReference type="Pfam" id="PF23097"/>
    </source>
</evidence>
<dbReference type="AlphaFoldDB" id="A0AAV5ACJ5"/>